<gene>
    <name evidence="1" type="ORF">GUH15_04940</name>
</gene>
<accession>A0A8I0H2T2</accession>
<evidence type="ECO:0000313" key="2">
    <source>
        <dbReference type="Proteomes" id="UP000653002"/>
    </source>
</evidence>
<dbReference type="AlphaFoldDB" id="A0A8I0H2T2"/>
<dbReference type="Proteomes" id="UP000653002">
    <property type="component" value="Unassembled WGS sequence"/>
</dbReference>
<proteinExistence type="predicted"/>
<sequence>MKTGTNIADLTSTEYMDGIVLPKLTEAMMKMLWRFTWFGDKDAANIDGSGQITDGLNVELFK</sequence>
<reference evidence="1" key="1">
    <citation type="submission" date="2020-01" db="EMBL/GenBank/DDBJ databases">
        <authorList>
            <person name="Richard D."/>
        </authorList>
    </citation>
    <scope>NUCLEOTIDE SEQUENCE</scope>
    <source>
        <strain evidence="1">JP541</strain>
    </source>
</reference>
<comment type="caution">
    <text evidence="1">The sequence shown here is derived from an EMBL/GenBank/DDBJ whole genome shotgun (WGS) entry which is preliminary data.</text>
</comment>
<protein>
    <submittedName>
        <fullName evidence="1">Uncharacterized protein</fullName>
    </submittedName>
</protein>
<dbReference type="EMBL" id="JAABFR010000186">
    <property type="protein sequence ID" value="MBD4335432.1"/>
    <property type="molecule type" value="Genomic_DNA"/>
</dbReference>
<evidence type="ECO:0000313" key="1">
    <source>
        <dbReference type="EMBL" id="MBD4335432.1"/>
    </source>
</evidence>
<name>A0A8I0H2T2_XANCI</name>
<feature type="non-terminal residue" evidence="1">
    <location>
        <position position="62"/>
    </location>
</feature>
<organism evidence="1 2">
    <name type="scientific">Xanthomonas citri pv. citri</name>
    <dbReference type="NCBI Taxonomy" id="611301"/>
    <lineage>
        <taxon>Bacteria</taxon>
        <taxon>Pseudomonadati</taxon>
        <taxon>Pseudomonadota</taxon>
        <taxon>Gammaproteobacteria</taxon>
        <taxon>Lysobacterales</taxon>
        <taxon>Lysobacteraceae</taxon>
        <taxon>Xanthomonas</taxon>
    </lineage>
</organism>